<keyword evidence="12" id="KW-1185">Reference proteome</keyword>
<dbReference type="GO" id="GO:0005737">
    <property type="term" value="C:cytoplasm"/>
    <property type="evidence" value="ECO:0007669"/>
    <property type="project" value="TreeGrafter"/>
</dbReference>
<dbReference type="RefSeq" id="XP_046121905.1">
    <property type="nucleotide sequence ID" value="XM_046264593.1"/>
</dbReference>
<evidence type="ECO:0000256" key="5">
    <source>
        <dbReference type="ARBA" id="ARBA00022777"/>
    </source>
</evidence>
<dbReference type="Proteomes" id="UP000887229">
    <property type="component" value="Unassembled WGS sequence"/>
</dbReference>
<sequence>MASLSRWAKGLMRRAPSSPLPFPAAGFEIINDADVVEEEQFGAFRAGQYYPVNIGDVYASKCQITGKLGFGTTSTVWLARNLEEHLHVALKIYTRDRGGREEFKTYGHLSQANPSHPGYRHVRSALDTFSLHRTGGDHRCLVQKPMWDSWRDLLRRNPAQRFSLPLLKAGLRHVLLALDYLHNECQLVHTDIKADNILQEIVEGRLLEDFVKAELTTPSPREFIEGHPVYRSRQFGLPTQFGGAVLSDFGTAVRGDQKRNHDAQPNVYRSPEVMLRAEWSYPVDIWNVGVMIWDLFEGKHLFYGPPPPDFVQRGNRSAEFFTADGGWKADVPISPNITLESSEEYLQGRDKEELLAFVRSMLRWRPEDGKTAKQLLDDPWLDS</sequence>
<evidence type="ECO:0000313" key="12">
    <source>
        <dbReference type="Proteomes" id="UP000887229"/>
    </source>
</evidence>
<dbReference type="PANTHER" id="PTHR47634">
    <property type="entry name" value="PROTEIN KINASE DOMAIN-CONTAINING PROTEIN-RELATED"/>
    <property type="match status" value="1"/>
</dbReference>
<gene>
    <name evidence="11" type="ORF">F5Z01DRAFT_670638</name>
</gene>
<dbReference type="SUPFAM" id="SSF56112">
    <property type="entry name" value="Protein kinase-like (PK-like)"/>
    <property type="match status" value="1"/>
</dbReference>
<dbReference type="InterPro" id="IPR051334">
    <property type="entry name" value="SRPK"/>
</dbReference>
<dbReference type="PROSITE" id="PS00107">
    <property type="entry name" value="PROTEIN_KINASE_ATP"/>
    <property type="match status" value="1"/>
</dbReference>
<dbReference type="PROSITE" id="PS50011">
    <property type="entry name" value="PROTEIN_KINASE_DOM"/>
    <property type="match status" value="1"/>
</dbReference>
<dbReference type="PANTHER" id="PTHR47634:SF9">
    <property type="entry name" value="PROTEIN KINASE DOMAIN-CONTAINING PROTEIN-RELATED"/>
    <property type="match status" value="1"/>
</dbReference>
<evidence type="ECO:0000256" key="6">
    <source>
        <dbReference type="ARBA" id="ARBA00022840"/>
    </source>
</evidence>
<evidence type="ECO:0000256" key="4">
    <source>
        <dbReference type="ARBA" id="ARBA00022741"/>
    </source>
</evidence>
<dbReference type="EC" id="2.7.11.1" evidence="1"/>
<keyword evidence="5 11" id="KW-0418">Kinase</keyword>
<feature type="domain" description="Protein kinase" evidence="10">
    <location>
        <begin position="62"/>
        <end position="381"/>
    </location>
</feature>
<evidence type="ECO:0000256" key="7">
    <source>
        <dbReference type="ARBA" id="ARBA00047899"/>
    </source>
</evidence>
<dbReference type="SMART" id="SM00220">
    <property type="entry name" value="S_TKc"/>
    <property type="match status" value="1"/>
</dbReference>
<evidence type="ECO:0000256" key="1">
    <source>
        <dbReference type="ARBA" id="ARBA00012513"/>
    </source>
</evidence>
<dbReference type="Gene3D" id="1.10.510.10">
    <property type="entry name" value="Transferase(Phosphotransferase) domain 1"/>
    <property type="match status" value="1"/>
</dbReference>
<dbReference type="InterPro" id="IPR017441">
    <property type="entry name" value="Protein_kinase_ATP_BS"/>
</dbReference>
<keyword evidence="3" id="KW-0808">Transferase</keyword>
<organism evidence="11 12">
    <name type="scientific">Emericellopsis atlantica</name>
    <dbReference type="NCBI Taxonomy" id="2614577"/>
    <lineage>
        <taxon>Eukaryota</taxon>
        <taxon>Fungi</taxon>
        <taxon>Dikarya</taxon>
        <taxon>Ascomycota</taxon>
        <taxon>Pezizomycotina</taxon>
        <taxon>Sordariomycetes</taxon>
        <taxon>Hypocreomycetidae</taxon>
        <taxon>Hypocreales</taxon>
        <taxon>Bionectriaceae</taxon>
        <taxon>Emericellopsis</taxon>
    </lineage>
</organism>
<evidence type="ECO:0000256" key="3">
    <source>
        <dbReference type="ARBA" id="ARBA00022679"/>
    </source>
</evidence>
<proteinExistence type="predicted"/>
<name>A0A9P7ZTU0_9HYPO</name>
<dbReference type="InterPro" id="IPR000719">
    <property type="entry name" value="Prot_kinase_dom"/>
</dbReference>
<dbReference type="EMBL" id="MU251244">
    <property type="protein sequence ID" value="KAG9257981.1"/>
    <property type="molecule type" value="Genomic_DNA"/>
</dbReference>
<evidence type="ECO:0000313" key="11">
    <source>
        <dbReference type="EMBL" id="KAG9257981.1"/>
    </source>
</evidence>
<dbReference type="GO" id="GO:0050684">
    <property type="term" value="P:regulation of mRNA processing"/>
    <property type="evidence" value="ECO:0007669"/>
    <property type="project" value="TreeGrafter"/>
</dbReference>
<evidence type="ECO:0000259" key="10">
    <source>
        <dbReference type="PROSITE" id="PS50011"/>
    </source>
</evidence>
<keyword evidence="4 9" id="KW-0547">Nucleotide-binding</keyword>
<accession>A0A9P7ZTU0</accession>
<evidence type="ECO:0000256" key="2">
    <source>
        <dbReference type="ARBA" id="ARBA00022527"/>
    </source>
</evidence>
<dbReference type="GO" id="GO:0000245">
    <property type="term" value="P:spliceosomal complex assembly"/>
    <property type="evidence" value="ECO:0007669"/>
    <property type="project" value="TreeGrafter"/>
</dbReference>
<dbReference type="AlphaFoldDB" id="A0A9P7ZTU0"/>
<reference evidence="11" key="1">
    <citation type="journal article" date="2021" name="IMA Fungus">
        <title>Genomic characterization of three marine fungi, including Emericellopsis atlantica sp. nov. with signatures of a generalist lifestyle and marine biomass degradation.</title>
        <authorList>
            <person name="Hagestad O.C."/>
            <person name="Hou L."/>
            <person name="Andersen J.H."/>
            <person name="Hansen E.H."/>
            <person name="Altermark B."/>
            <person name="Li C."/>
            <person name="Kuhnert E."/>
            <person name="Cox R.J."/>
            <person name="Crous P.W."/>
            <person name="Spatafora J.W."/>
            <person name="Lail K."/>
            <person name="Amirebrahimi M."/>
            <person name="Lipzen A."/>
            <person name="Pangilinan J."/>
            <person name="Andreopoulos W."/>
            <person name="Hayes R.D."/>
            <person name="Ng V."/>
            <person name="Grigoriev I.V."/>
            <person name="Jackson S.A."/>
            <person name="Sutton T.D.S."/>
            <person name="Dobson A.D.W."/>
            <person name="Rama T."/>
        </authorList>
    </citation>
    <scope>NUCLEOTIDE SEQUENCE</scope>
    <source>
        <strain evidence="11">TS7</strain>
    </source>
</reference>
<protein>
    <recommendedName>
        <fullName evidence="1">non-specific serine/threonine protein kinase</fullName>
        <ecNumber evidence="1">2.7.11.1</ecNumber>
    </recommendedName>
</protein>
<dbReference type="Gene3D" id="3.30.200.20">
    <property type="entry name" value="Phosphorylase Kinase, domain 1"/>
    <property type="match status" value="1"/>
</dbReference>
<dbReference type="GO" id="GO:0005634">
    <property type="term" value="C:nucleus"/>
    <property type="evidence" value="ECO:0007669"/>
    <property type="project" value="TreeGrafter"/>
</dbReference>
<dbReference type="GO" id="GO:0005524">
    <property type="term" value="F:ATP binding"/>
    <property type="evidence" value="ECO:0007669"/>
    <property type="project" value="UniProtKB-UniRule"/>
</dbReference>
<feature type="binding site" evidence="9">
    <location>
        <position position="91"/>
    </location>
    <ligand>
        <name>ATP</name>
        <dbReference type="ChEBI" id="CHEBI:30616"/>
    </ligand>
</feature>
<dbReference type="InterPro" id="IPR011009">
    <property type="entry name" value="Kinase-like_dom_sf"/>
</dbReference>
<keyword evidence="6 9" id="KW-0067">ATP-binding</keyword>
<dbReference type="Pfam" id="PF00069">
    <property type="entry name" value="Pkinase"/>
    <property type="match status" value="2"/>
</dbReference>
<comment type="catalytic activity">
    <reaction evidence="8">
        <text>L-seryl-[protein] + ATP = O-phospho-L-seryl-[protein] + ADP + H(+)</text>
        <dbReference type="Rhea" id="RHEA:17989"/>
        <dbReference type="Rhea" id="RHEA-COMP:9863"/>
        <dbReference type="Rhea" id="RHEA-COMP:11604"/>
        <dbReference type="ChEBI" id="CHEBI:15378"/>
        <dbReference type="ChEBI" id="CHEBI:29999"/>
        <dbReference type="ChEBI" id="CHEBI:30616"/>
        <dbReference type="ChEBI" id="CHEBI:83421"/>
        <dbReference type="ChEBI" id="CHEBI:456216"/>
        <dbReference type="EC" id="2.7.11.1"/>
    </reaction>
</comment>
<comment type="caution">
    <text evidence="11">The sequence shown here is derived from an EMBL/GenBank/DDBJ whole genome shotgun (WGS) entry which is preliminary data.</text>
</comment>
<dbReference type="GeneID" id="70295496"/>
<keyword evidence="2" id="KW-0723">Serine/threonine-protein kinase</keyword>
<comment type="catalytic activity">
    <reaction evidence="7">
        <text>L-threonyl-[protein] + ATP = O-phospho-L-threonyl-[protein] + ADP + H(+)</text>
        <dbReference type="Rhea" id="RHEA:46608"/>
        <dbReference type="Rhea" id="RHEA-COMP:11060"/>
        <dbReference type="Rhea" id="RHEA-COMP:11605"/>
        <dbReference type="ChEBI" id="CHEBI:15378"/>
        <dbReference type="ChEBI" id="CHEBI:30013"/>
        <dbReference type="ChEBI" id="CHEBI:30616"/>
        <dbReference type="ChEBI" id="CHEBI:61977"/>
        <dbReference type="ChEBI" id="CHEBI:456216"/>
        <dbReference type="EC" id="2.7.11.1"/>
    </reaction>
</comment>
<evidence type="ECO:0000256" key="8">
    <source>
        <dbReference type="ARBA" id="ARBA00048679"/>
    </source>
</evidence>
<dbReference type="OrthoDB" id="5979581at2759"/>
<evidence type="ECO:0000256" key="9">
    <source>
        <dbReference type="PROSITE-ProRule" id="PRU10141"/>
    </source>
</evidence>
<dbReference type="GO" id="GO:0004674">
    <property type="term" value="F:protein serine/threonine kinase activity"/>
    <property type="evidence" value="ECO:0007669"/>
    <property type="project" value="UniProtKB-KW"/>
</dbReference>